<evidence type="ECO:0000313" key="3">
    <source>
        <dbReference type="Proteomes" id="UP001589575"/>
    </source>
</evidence>
<sequence>MVFQVHDRVAAPDGAGELQPDAVPVPPGVHDLIVRQGGIPDREVQGGEHALSTRSQG</sequence>
<dbReference type="Proteomes" id="UP001589575">
    <property type="component" value="Unassembled WGS sequence"/>
</dbReference>
<gene>
    <name evidence="2" type="ORF">ACFFX0_12490</name>
</gene>
<dbReference type="EMBL" id="JBHMFI010000001">
    <property type="protein sequence ID" value="MFB9071979.1"/>
    <property type="molecule type" value="Genomic_DNA"/>
</dbReference>
<reference evidence="2 3" key="1">
    <citation type="submission" date="2024-09" db="EMBL/GenBank/DDBJ databases">
        <authorList>
            <person name="Sun Q."/>
            <person name="Mori K."/>
        </authorList>
    </citation>
    <scope>NUCLEOTIDE SEQUENCE [LARGE SCALE GENOMIC DNA]</scope>
    <source>
        <strain evidence="2 3">CCM 7609</strain>
    </source>
</reference>
<organism evidence="2 3">
    <name type="scientific">Citricoccus parietis</name>
    <dbReference type="NCBI Taxonomy" id="592307"/>
    <lineage>
        <taxon>Bacteria</taxon>
        <taxon>Bacillati</taxon>
        <taxon>Actinomycetota</taxon>
        <taxon>Actinomycetes</taxon>
        <taxon>Micrococcales</taxon>
        <taxon>Micrococcaceae</taxon>
        <taxon>Citricoccus</taxon>
    </lineage>
</organism>
<proteinExistence type="predicted"/>
<feature type="region of interest" description="Disordered" evidence="1">
    <location>
        <begin position="12"/>
        <end position="33"/>
    </location>
</feature>
<evidence type="ECO:0000256" key="1">
    <source>
        <dbReference type="SAM" id="MobiDB-lite"/>
    </source>
</evidence>
<evidence type="ECO:0000313" key="2">
    <source>
        <dbReference type="EMBL" id="MFB9071979.1"/>
    </source>
</evidence>
<comment type="caution">
    <text evidence="2">The sequence shown here is derived from an EMBL/GenBank/DDBJ whole genome shotgun (WGS) entry which is preliminary data.</text>
</comment>
<name>A0ABV5FZ76_9MICC</name>
<keyword evidence="3" id="KW-1185">Reference proteome</keyword>
<protein>
    <submittedName>
        <fullName evidence="2">Uncharacterized protein</fullName>
    </submittedName>
</protein>
<accession>A0ABV5FZ76</accession>